<dbReference type="PROSITE" id="PS00893">
    <property type="entry name" value="NUDIX_BOX"/>
    <property type="match status" value="1"/>
</dbReference>
<evidence type="ECO:0000259" key="5">
    <source>
        <dbReference type="PROSITE" id="PS51462"/>
    </source>
</evidence>
<dbReference type="PROSITE" id="PS51462">
    <property type="entry name" value="NUDIX"/>
    <property type="match status" value="1"/>
</dbReference>
<feature type="domain" description="Nudix hydrolase" evidence="5">
    <location>
        <begin position="47"/>
        <end position="176"/>
    </location>
</feature>
<evidence type="ECO:0000313" key="7">
    <source>
        <dbReference type="Proteomes" id="UP000006281"/>
    </source>
</evidence>
<dbReference type="eggNOG" id="COG0494">
    <property type="taxonomic scope" value="Bacteria"/>
</dbReference>
<keyword evidence="7" id="KW-1185">Reference proteome</keyword>
<dbReference type="GO" id="GO:0016787">
    <property type="term" value="F:hydrolase activity"/>
    <property type="evidence" value="ECO:0007669"/>
    <property type="project" value="UniProtKB-KW"/>
</dbReference>
<sequence>MTTARKVPGPMEWENLGERPVYENPWFQVNLADVVLPDGRHLDHFVIRQRSVALTAAVNDANEVLLLWRHRFITGTWGWELPAGVIEAGETPEQAAAREMLEESGWKVGPLRHLVTVEPSNGLSDCLHYVYQADGAEYVGHPEDDFESNRREWVSLKLVPELIRNGEIRSANTVAALLILHNAKL</sequence>
<keyword evidence="3 4" id="KW-0378">Hydrolase</keyword>
<dbReference type="AlphaFoldDB" id="K0K025"/>
<evidence type="ECO:0000313" key="6">
    <source>
        <dbReference type="EMBL" id="CCH29908.1"/>
    </source>
</evidence>
<dbReference type="PATRIC" id="fig|1179773.3.peg.2598"/>
<gene>
    <name evidence="6" type="ordered locus">BN6_25950</name>
</gene>
<organism evidence="6 7">
    <name type="scientific">Saccharothrix espanaensis (strain ATCC 51144 / DSM 44229 / JCM 9112 / NBRC 15066 / NRRL 15764)</name>
    <dbReference type="NCBI Taxonomy" id="1179773"/>
    <lineage>
        <taxon>Bacteria</taxon>
        <taxon>Bacillati</taxon>
        <taxon>Actinomycetota</taxon>
        <taxon>Actinomycetes</taxon>
        <taxon>Pseudonocardiales</taxon>
        <taxon>Pseudonocardiaceae</taxon>
        <taxon>Saccharothrix</taxon>
    </lineage>
</organism>
<name>K0K025_SACES</name>
<protein>
    <submittedName>
        <fullName evidence="6">Putative hydrolase, NUDIX family</fullName>
    </submittedName>
</protein>
<dbReference type="InterPro" id="IPR015797">
    <property type="entry name" value="NUDIX_hydrolase-like_dom_sf"/>
</dbReference>
<evidence type="ECO:0000256" key="2">
    <source>
        <dbReference type="ARBA" id="ARBA00005582"/>
    </source>
</evidence>
<dbReference type="Proteomes" id="UP000006281">
    <property type="component" value="Chromosome"/>
</dbReference>
<dbReference type="PRINTS" id="PR00502">
    <property type="entry name" value="NUDIXFAMILY"/>
</dbReference>
<dbReference type="HOGENOM" id="CLU_062658_5_2_11"/>
<dbReference type="PANTHER" id="PTHR43046:SF14">
    <property type="entry name" value="MUTT_NUDIX FAMILY PROTEIN"/>
    <property type="match status" value="1"/>
</dbReference>
<dbReference type="KEGG" id="sesp:BN6_25950"/>
<dbReference type="SUPFAM" id="SSF55811">
    <property type="entry name" value="Nudix"/>
    <property type="match status" value="1"/>
</dbReference>
<evidence type="ECO:0000256" key="1">
    <source>
        <dbReference type="ARBA" id="ARBA00001946"/>
    </source>
</evidence>
<dbReference type="PANTHER" id="PTHR43046">
    <property type="entry name" value="GDP-MANNOSE MANNOSYL HYDROLASE"/>
    <property type="match status" value="1"/>
</dbReference>
<dbReference type="Pfam" id="PF00293">
    <property type="entry name" value="NUDIX"/>
    <property type="match status" value="1"/>
</dbReference>
<proteinExistence type="inferred from homology"/>
<evidence type="ECO:0000256" key="3">
    <source>
        <dbReference type="ARBA" id="ARBA00022801"/>
    </source>
</evidence>
<accession>K0K025</accession>
<evidence type="ECO:0000256" key="4">
    <source>
        <dbReference type="RuleBase" id="RU003476"/>
    </source>
</evidence>
<comment type="cofactor">
    <cofactor evidence="1">
        <name>Mg(2+)</name>
        <dbReference type="ChEBI" id="CHEBI:18420"/>
    </cofactor>
</comment>
<dbReference type="EMBL" id="HE804045">
    <property type="protein sequence ID" value="CCH29908.1"/>
    <property type="molecule type" value="Genomic_DNA"/>
</dbReference>
<dbReference type="InterPro" id="IPR000086">
    <property type="entry name" value="NUDIX_hydrolase_dom"/>
</dbReference>
<reference evidence="6 7" key="1">
    <citation type="journal article" date="2012" name="BMC Genomics">
        <title>Complete genome sequence of Saccharothrix espanaensis DSM 44229T and comparison to the other completely sequenced Pseudonocardiaceae.</title>
        <authorList>
            <person name="Strobel T."/>
            <person name="Al-Dilaimi A."/>
            <person name="Blom J."/>
            <person name="Gessner A."/>
            <person name="Kalinowski J."/>
            <person name="Luzhetska M."/>
            <person name="Puhler A."/>
            <person name="Szczepanowski R."/>
            <person name="Bechthold A."/>
            <person name="Ruckert C."/>
        </authorList>
    </citation>
    <scope>NUCLEOTIDE SEQUENCE [LARGE SCALE GENOMIC DNA]</scope>
    <source>
        <strain evidence="7">ATCC 51144 / DSM 44229 / JCM 9112 / NBRC 15066 / NRRL 15764</strain>
    </source>
</reference>
<dbReference type="InterPro" id="IPR020476">
    <property type="entry name" value="Nudix_hydrolase"/>
</dbReference>
<dbReference type="Gene3D" id="3.90.79.10">
    <property type="entry name" value="Nucleoside Triphosphate Pyrophosphohydrolase"/>
    <property type="match status" value="1"/>
</dbReference>
<dbReference type="CDD" id="cd03424">
    <property type="entry name" value="NUDIX_ADPRase_Nudt5_UGPPase_Nudt14"/>
    <property type="match status" value="1"/>
</dbReference>
<dbReference type="STRING" id="1179773.BN6_25950"/>
<comment type="similarity">
    <text evidence="2 4">Belongs to the Nudix hydrolase family.</text>
</comment>
<dbReference type="InterPro" id="IPR020084">
    <property type="entry name" value="NUDIX_hydrolase_CS"/>
</dbReference>